<sequence>MKSLHPLPLLIFLSETMVSGAVIDPRVFARETPPSSLITTATHTIPCDTSSSLMTSWYPTTTDQSACDSLIHTSSTYLTCQSYVITTDTQHASSITTGPSSGCLSEKTVTEAAKTDATSTERSACKSSDISTISNVITGNSASGFTASDGSVATTDPSTWITTTTLISIVPIMATSTFSTSSTSEYASWQTAPSFTSTSSREPSTLPTAPSSTSSTSSAESTTTKPPSSTPTSTSPSTSQASSSTAQSPPPPNRFFGELTYELGQYVIMYDETANNMEYKSQAKNNKEPWKHTMSLLTDNPNTSKRRFEIWIPSISGAWGHGVEGSKRTRIISCEITFEPGNEKNKAAFAVWNGEPHYYNDDPENKVHGDCKFLDP</sequence>
<gene>
    <name evidence="3" type="ORF">IL334_000767</name>
</gene>
<proteinExistence type="predicted"/>
<dbReference type="Proteomes" id="UP001329825">
    <property type="component" value="Chromosome 1"/>
</dbReference>
<protein>
    <submittedName>
        <fullName evidence="3">Uncharacterized protein</fullName>
    </submittedName>
</protein>
<feature type="chain" id="PRO_5045820322" evidence="2">
    <location>
        <begin position="21"/>
        <end position="376"/>
    </location>
</feature>
<keyword evidence="2" id="KW-0732">Signal</keyword>
<dbReference type="EMBL" id="CP141881">
    <property type="protein sequence ID" value="WRT63842.1"/>
    <property type="molecule type" value="Genomic_DNA"/>
</dbReference>
<evidence type="ECO:0000256" key="1">
    <source>
        <dbReference type="SAM" id="MobiDB-lite"/>
    </source>
</evidence>
<name>A0ABZ1CR39_9TREE</name>
<evidence type="ECO:0000256" key="2">
    <source>
        <dbReference type="SAM" id="SignalP"/>
    </source>
</evidence>
<feature type="compositionally biased region" description="Low complexity" evidence="1">
    <location>
        <begin position="203"/>
        <end position="247"/>
    </location>
</feature>
<organism evidence="3 4">
    <name type="scientific">Kwoniella shivajii</name>
    <dbReference type="NCBI Taxonomy" id="564305"/>
    <lineage>
        <taxon>Eukaryota</taxon>
        <taxon>Fungi</taxon>
        <taxon>Dikarya</taxon>
        <taxon>Basidiomycota</taxon>
        <taxon>Agaricomycotina</taxon>
        <taxon>Tremellomycetes</taxon>
        <taxon>Tremellales</taxon>
        <taxon>Cryptococcaceae</taxon>
        <taxon>Kwoniella</taxon>
    </lineage>
</organism>
<dbReference type="RefSeq" id="XP_062788582.1">
    <property type="nucleotide sequence ID" value="XM_062932531.1"/>
</dbReference>
<keyword evidence="4" id="KW-1185">Reference proteome</keyword>
<evidence type="ECO:0000313" key="3">
    <source>
        <dbReference type="EMBL" id="WRT63842.1"/>
    </source>
</evidence>
<feature type="signal peptide" evidence="2">
    <location>
        <begin position="1"/>
        <end position="20"/>
    </location>
</feature>
<reference evidence="3 4" key="1">
    <citation type="submission" date="2024-01" db="EMBL/GenBank/DDBJ databases">
        <title>Comparative genomics of Cryptococcus and Kwoniella reveals pathogenesis evolution and contrasting modes of karyotype evolution via chromosome fusion or intercentromeric recombination.</title>
        <authorList>
            <person name="Coelho M.A."/>
            <person name="David-Palma M."/>
            <person name="Shea T."/>
            <person name="Bowers K."/>
            <person name="McGinley-Smith S."/>
            <person name="Mohammad A.W."/>
            <person name="Gnirke A."/>
            <person name="Yurkov A.M."/>
            <person name="Nowrousian M."/>
            <person name="Sun S."/>
            <person name="Cuomo C.A."/>
            <person name="Heitman J."/>
        </authorList>
    </citation>
    <scope>NUCLEOTIDE SEQUENCE [LARGE SCALE GENOMIC DNA]</scope>
    <source>
        <strain evidence="3">CBS 11374</strain>
    </source>
</reference>
<evidence type="ECO:0000313" key="4">
    <source>
        <dbReference type="Proteomes" id="UP001329825"/>
    </source>
</evidence>
<feature type="compositionally biased region" description="Polar residues" evidence="1">
    <location>
        <begin position="193"/>
        <end position="202"/>
    </location>
</feature>
<accession>A0ABZ1CR39</accession>
<feature type="region of interest" description="Disordered" evidence="1">
    <location>
        <begin position="193"/>
        <end position="256"/>
    </location>
</feature>
<dbReference type="GeneID" id="87952898"/>